<dbReference type="InterPro" id="IPR007110">
    <property type="entry name" value="Ig-like_dom"/>
</dbReference>
<proteinExistence type="predicted"/>
<evidence type="ECO:0000256" key="1">
    <source>
        <dbReference type="ARBA" id="ARBA00023319"/>
    </source>
</evidence>
<dbReference type="SUPFAM" id="SSF48726">
    <property type="entry name" value="Immunoglobulin"/>
    <property type="match status" value="1"/>
</dbReference>
<feature type="domain" description="Ig-like" evidence="4">
    <location>
        <begin position="1"/>
        <end position="93"/>
    </location>
</feature>
<dbReference type="Proteomes" id="UP000327493">
    <property type="component" value="Chromosome 9"/>
</dbReference>
<feature type="transmembrane region" description="Helical" evidence="2">
    <location>
        <begin position="92"/>
        <end position="112"/>
    </location>
</feature>
<dbReference type="InterPro" id="IPR036179">
    <property type="entry name" value="Ig-like_dom_sf"/>
</dbReference>
<dbReference type="Pfam" id="PF00047">
    <property type="entry name" value="ig"/>
    <property type="match status" value="1"/>
</dbReference>
<reference evidence="5 6" key="1">
    <citation type="submission" date="2019-08" db="EMBL/GenBank/DDBJ databases">
        <title>A chromosome-level genome assembly, high-density linkage maps, and genome scans reveal the genomic architecture of hybrid incompatibilities underlying speciation via character displacement in darters (Percidae: Etheostominae).</title>
        <authorList>
            <person name="Moran R.L."/>
            <person name="Catchen J.M."/>
            <person name="Fuller R.C."/>
        </authorList>
    </citation>
    <scope>NUCLEOTIDE SEQUENCE [LARGE SCALE GENOMIC DNA]</scope>
    <source>
        <strain evidence="5">EspeVRDwgs_2016</strain>
        <tissue evidence="5">Muscle</tissue>
    </source>
</reference>
<keyword evidence="2" id="KW-0812">Transmembrane</keyword>
<organism evidence="5 6">
    <name type="scientific">Etheostoma spectabile</name>
    <name type="common">orangethroat darter</name>
    <dbReference type="NCBI Taxonomy" id="54343"/>
    <lineage>
        <taxon>Eukaryota</taxon>
        <taxon>Metazoa</taxon>
        <taxon>Chordata</taxon>
        <taxon>Craniata</taxon>
        <taxon>Vertebrata</taxon>
        <taxon>Euteleostomi</taxon>
        <taxon>Actinopterygii</taxon>
        <taxon>Neopterygii</taxon>
        <taxon>Teleostei</taxon>
        <taxon>Neoteleostei</taxon>
        <taxon>Acanthomorphata</taxon>
        <taxon>Eupercaria</taxon>
        <taxon>Perciformes</taxon>
        <taxon>Percoidei</taxon>
        <taxon>Percidae</taxon>
        <taxon>Etheostomatinae</taxon>
        <taxon>Etheostoma</taxon>
    </lineage>
</organism>
<sequence>MVHLDIFVLCFTFTLWTDFVPFSTAAQTGVKGVEVPWSQDEHFAGRVHWDKDVLTEGRLRLHVSRLRTEDSGLYKCYVETSHGRSSGVHFDLSVLICGLFAGFLFILCFGVIKAPSKSQNQPAAVKHLVV</sequence>
<dbReference type="Gene3D" id="2.60.40.10">
    <property type="entry name" value="Immunoglobulins"/>
    <property type="match status" value="1"/>
</dbReference>
<dbReference type="InterPro" id="IPR013151">
    <property type="entry name" value="Immunoglobulin_dom"/>
</dbReference>
<evidence type="ECO:0000256" key="2">
    <source>
        <dbReference type="SAM" id="Phobius"/>
    </source>
</evidence>
<keyword evidence="2" id="KW-1133">Transmembrane helix</keyword>
<feature type="chain" id="PRO_5023863515" description="Ig-like domain-containing protein" evidence="3">
    <location>
        <begin position="26"/>
        <end position="130"/>
    </location>
</feature>
<protein>
    <recommendedName>
        <fullName evidence="4">Ig-like domain-containing protein</fullName>
    </recommendedName>
</protein>
<evidence type="ECO:0000259" key="4">
    <source>
        <dbReference type="PROSITE" id="PS50835"/>
    </source>
</evidence>
<dbReference type="AlphaFoldDB" id="A0A5J5DCY2"/>
<keyword evidence="6" id="KW-1185">Reference proteome</keyword>
<feature type="signal peptide" evidence="3">
    <location>
        <begin position="1"/>
        <end position="25"/>
    </location>
</feature>
<gene>
    <name evidence="5" type="ORF">FQN60_013296</name>
</gene>
<evidence type="ECO:0000313" key="5">
    <source>
        <dbReference type="EMBL" id="KAA8589931.1"/>
    </source>
</evidence>
<dbReference type="PROSITE" id="PS50835">
    <property type="entry name" value="IG_LIKE"/>
    <property type="match status" value="1"/>
</dbReference>
<dbReference type="InterPro" id="IPR013783">
    <property type="entry name" value="Ig-like_fold"/>
</dbReference>
<keyword evidence="2" id="KW-0472">Membrane</keyword>
<dbReference type="EMBL" id="VOFY01000009">
    <property type="protein sequence ID" value="KAA8589931.1"/>
    <property type="molecule type" value="Genomic_DNA"/>
</dbReference>
<name>A0A5J5DCY2_9PERO</name>
<accession>A0A5J5DCY2</accession>
<evidence type="ECO:0000313" key="6">
    <source>
        <dbReference type="Proteomes" id="UP000327493"/>
    </source>
</evidence>
<evidence type="ECO:0000256" key="3">
    <source>
        <dbReference type="SAM" id="SignalP"/>
    </source>
</evidence>
<keyword evidence="1" id="KW-0393">Immunoglobulin domain</keyword>
<comment type="caution">
    <text evidence="5">The sequence shown here is derived from an EMBL/GenBank/DDBJ whole genome shotgun (WGS) entry which is preliminary data.</text>
</comment>
<keyword evidence="3" id="KW-0732">Signal</keyword>